<dbReference type="InterPro" id="IPR011990">
    <property type="entry name" value="TPR-like_helical_dom_sf"/>
</dbReference>
<keyword evidence="7" id="KW-1185">Reference proteome</keyword>
<reference evidence="6" key="1">
    <citation type="submission" date="2018-11" db="EMBL/GenBank/DDBJ databases">
        <authorList>
            <person name="Alioto T."/>
            <person name="Alioto T."/>
        </authorList>
    </citation>
    <scope>NUCLEOTIDE SEQUENCE</scope>
</reference>
<dbReference type="Pfam" id="PF20266">
    <property type="entry name" value="Mab-21_C"/>
    <property type="match status" value="1"/>
</dbReference>
<dbReference type="InterPro" id="IPR019734">
    <property type="entry name" value="TPR_rpt"/>
</dbReference>
<dbReference type="PROSITE" id="PS50005">
    <property type="entry name" value="TPR"/>
    <property type="match status" value="1"/>
</dbReference>
<protein>
    <recommendedName>
        <fullName evidence="8">Mab-21-like HhH/H2TH-like domain-containing protein</fullName>
    </recommendedName>
</protein>
<evidence type="ECO:0000313" key="6">
    <source>
        <dbReference type="EMBL" id="VDI30049.1"/>
    </source>
</evidence>
<accession>A0A8B6E6X4</accession>
<feature type="repeat" description="TPR" evidence="2">
    <location>
        <begin position="573"/>
        <end position="606"/>
    </location>
</feature>
<dbReference type="InterPro" id="IPR046906">
    <property type="entry name" value="Mab-21_HhH/H2TH-like"/>
</dbReference>
<dbReference type="EMBL" id="UYJE01004646">
    <property type="protein sequence ID" value="VDI30049.1"/>
    <property type="molecule type" value="Genomic_DNA"/>
</dbReference>
<dbReference type="SMART" id="SM01265">
    <property type="entry name" value="Mab-21"/>
    <property type="match status" value="1"/>
</dbReference>
<evidence type="ECO:0008006" key="8">
    <source>
        <dbReference type="Google" id="ProtNLM"/>
    </source>
</evidence>
<dbReference type="InterPro" id="IPR046903">
    <property type="entry name" value="Mab-21-like_nuc_Trfase"/>
</dbReference>
<sequence length="619" mass="71805">MNAVRDDLSSDEDTTIITSGSYGEGLEMRGSDLDIMFVDKRIKVDEDEKPRLNPNVPIITMKTDDVKPGYTQLEVEYNRDQYFSKCCEELNGKHYISSTLFKQQFLIGKNVTIHGPCISDNEGLLDYAICVHCKTWVSQATHWITRSNNSWPSNDVKHNILKHGVLFVAIGVKGSPKEDLEWRISFSVGEKLLINTFTHTQLICYALLKIILKDVIATDPECEDLLSSYFLKTIIFWISEEIPQCVWKPENLITCFMRCFRRLIYSVEYSVCMHYFIPGNNMFENKIEGQSREMLLKKLYSLNKDSWRCILFSDQLSSFHYSMFSQIEAYTLHLRGIENILNSNNLYKANISFDALRARQNRNISNRGIHHTISCNDFLTKCMYAHYMSRSCSLHVQFNLLIDKYSSNKCQYKQCKSYLCTLLQNINHDAVSGWLMLASFFYKTKQYTKALRIIEYSVTKCTLEKLYPFMVMSETHQQLFKYESLQQKSIVHLWKLLLVDFTCFEQNSLLIPDELHIEVDGRPFFSSSSVYVYFLSFLCHYHLNNIRQCHDSLSNLRTVISENHLIADPEMIASAYDLLGVAFQVLGDTESARQAFSQSVVLYQDPFDNSAEKILLSMS</sequence>
<evidence type="ECO:0000313" key="7">
    <source>
        <dbReference type="Proteomes" id="UP000596742"/>
    </source>
</evidence>
<evidence type="ECO:0000256" key="1">
    <source>
        <dbReference type="ARBA" id="ARBA00008307"/>
    </source>
</evidence>
<dbReference type="Proteomes" id="UP000596742">
    <property type="component" value="Unassembled WGS sequence"/>
</dbReference>
<evidence type="ECO:0000259" key="4">
    <source>
        <dbReference type="Pfam" id="PF03281"/>
    </source>
</evidence>
<dbReference type="PANTHER" id="PTHR10656">
    <property type="entry name" value="CELL FATE DETERMINING PROTEIN MAB21-RELATED"/>
    <property type="match status" value="1"/>
</dbReference>
<comment type="similarity">
    <text evidence="1">Belongs to the mab-21 family.</text>
</comment>
<evidence type="ECO:0000259" key="5">
    <source>
        <dbReference type="Pfam" id="PF20266"/>
    </source>
</evidence>
<keyword evidence="2" id="KW-0802">TPR repeat</keyword>
<dbReference type="Pfam" id="PF03281">
    <property type="entry name" value="Mab-21"/>
    <property type="match status" value="1"/>
</dbReference>
<dbReference type="SUPFAM" id="SSF48452">
    <property type="entry name" value="TPR-like"/>
    <property type="match status" value="1"/>
</dbReference>
<gene>
    <name evidence="6" type="ORF">MGAL_10B080143</name>
</gene>
<dbReference type="AlphaFoldDB" id="A0A8B6E6X4"/>
<dbReference type="PANTHER" id="PTHR10656:SF69">
    <property type="entry name" value="MAB-21-LIKE HHH_H2TH-LIKE DOMAIN-CONTAINING PROTEIN"/>
    <property type="match status" value="1"/>
</dbReference>
<dbReference type="OrthoDB" id="6198323at2759"/>
<feature type="domain" description="Mab-21-like nucleotidyltransferase" evidence="4">
    <location>
        <begin position="125"/>
        <end position="195"/>
    </location>
</feature>
<organism evidence="6 7">
    <name type="scientific">Mytilus galloprovincialis</name>
    <name type="common">Mediterranean mussel</name>
    <dbReference type="NCBI Taxonomy" id="29158"/>
    <lineage>
        <taxon>Eukaryota</taxon>
        <taxon>Metazoa</taxon>
        <taxon>Spiralia</taxon>
        <taxon>Lophotrochozoa</taxon>
        <taxon>Mollusca</taxon>
        <taxon>Bivalvia</taxon>
        <taxon>Autobranchia</taxon>
        <taxon>Pteriomorphia</taxon>
        <taxon>Mytilida</taxon>
        <taxon>Mytiloidea</taxon>
        <taxon>Mytilidae</taxon>
        <taxon>Mytilinae</taxon>
        <taxon>Mytilus</taxon>
    </lineage>
</organism>
<dbReference type="Gene3D" id="1.10.1410.40">
    <property type="match status" value="1"/>
</dbReference>
<proteinExistence type="inferred from homology"/>
<dbReference type="InterPro" id="IPR024810">
    <property type="entry name" value="MAB21L/cGLR"/>
</dbReference>
<feature type="domain" description="Mab-21-like HhH/H2TH-like" evidence="5">
    <location>
        <begin position="204"/>
        <end position="298"/>
    </location>
</feature>
<comment type="caution">
    <text evidence="6">The sequence shown here is derived from an EMBL/GenBank/DDBJ whole genome shotgun (WGS) entry which is preliminary data.</text>
</comment>
<evidence type="ECO:0000256" key="3">
    <source>
        <dbReference type="SAM" id="MobiDB-lite"/>
    </source>
</evidence>
<name>A0A8B6E6X4_MYTGA</name>
<evidence type="ECO:0000256" key="2">
    <source>
        <dbReference type="PROSITE-ProRule" id="PRU00339"/>
    </source>
</evidence>
<feature type="region of interest" description="Disordered" evidence="3">
    <location>
        <begin position="1"/>
        <end position="21"/>
    </location>
</feature>